<reference evidence="2 3" key="1">
    <citation type="submission" date="2017-02" db="EMBL/GenBank/DDBJ databases">
        <title>Genome sequence of the nitrite-oxidizing bacterium Nitrobacter vulgaris strain Ab1.</title>
        <authorList>
            <person name="Mellbye B.L."/>
            <person name="Davis E.W."/>
            <person name="Spieck E."/>
            <person name="Chang J.H."/>
            <person name="Bottomley P.J."/>
            <person name="Sayavedra-Soto L.A."/>
        </authorList>
    </citation>
    <scope>NUCLEOTIDE SEQUENCE [LARGE SCALE GENOMIC DNA]</scope>
    <source>
        <strain evidence="2 3">Ab1</strain>
    </source>
</reference>
<comment type="caution">
    <text evidence="2">The sequence shown here is derived from an EMBL/GenBank/DDBJ whole genome shotgun (WGS) entry which is preliminary data.</text>
</comment>
<dbReference type="Proteomes" id="UP000189940">
    <property type="component" value="Unassembled WGS sequence"/>
</dbReference>
<organism evidence="2 3">
    <name type="scientific">Nitrobacter vulgaris</name>
    <dbReference type="NCBI Taxonomy" id="29421"/>
    <lineage>
        <taxon>Bacteria</taxon>
        <taxon>Pseudomonadati</taxon>
        <taxon>Pseudomonadota</taxon>
        <taxon>Alphaproteobacteria</taxon>
        <taxon>Hyphomicrobiales</taxon>
        <taxon>Nitrobacteraceae</taxon>
        <taxon>Nitrobacter</taxon>
    </lineage>
</organism>
<gene>
    <name evidence="2" type="ORF">B2M20_11350</name>
</gene>
<feature type="region of interest" description="Disordered" evidence="1">
    <location>
        <begin position="1"/>
        <end position="29"/>
    </location>
</feature>
<dbReference type="EMBL" id="MWPQ01000042">
    <property type="protein sequence ID" value="OPH82649.1"/>
    <property type="molecule type" value="Genomic_DNA"/>
</dbReference>
<evidence type="ECO:0000256" key="1">
    <source>
        <dbReference type="SAM" id="MobiDB-lite"/>
    </source>
</evidence>
<accession>A0A1V4HXR8</accession>
<protein>
    <submittedName>
        <fullName evidence="2">Uncharacterized protein</fullName>
    </submittedName>
</protein>
<proteinExistence type="predicted"/>
<sequence>MIASAVGGQEFPRMRRASSRPEYGVQNDNTERRVIRLSLGTVAHPSHIAMLGRSCQIDTVDKDARRVQERALPQLERIDHVAPIGFGMHQIELKPAVQLVKKARRLPVVPAITRKNAR</sequence>
<keyword evidence="3" id="KW-1185">Reference proteome</keyword>
<evidence type="ECO:0000313" key="2">
    <source>
        <dbReference type="EMBL" id="OPH82649.1"/>
    </source>
</evidence>
<name>A0A1V4HXR8_NITVU</name>
<evidence type="ECO:0000313" key="3">
    <source>
        <dbReference type="Proteomes" id="UP000189940"/>
    </source>
</evidence>
<dbReference type="AlphaFoldDB" id="A0A1V4HXR8"/>